<accession>A0A6V7FJ81</accession>
<dbReference type="Proteomes" id="UP000515406">
    <property type="component" value="Plasmid CFBP498_p224"/>
</dbReference>
<geneLocation type="plasmid" evidence="1 2">
    <name>CFBP498_p224</name>
</geneLocation>
<gene>
    <name evidence="1" type="ORF">CFBP498_49570</name>
</gene>
<reference evidence="1 2" key="1">
    <citation type="submission" date="2020-07" db="EMBL/GenBank/DDBJ databases">
        <authorList>
            <person name="Pothier F. J."/>
        </authorList>
    </citation>
    <scope>NUCLEOTIDE SEQUENCE [LARGE SCALE GENOMIC DNA]</scope>
    <source>
        <strain evidence="1 2">CFBP 498</strain>
        <plasmid evidence="1 2">CFBP498_p224</plasmid>
    </source>
</reference>
<protein>
    <recommendedName>
        <fullName evidence="3">PadR family transcriptional regulator</fullName>
    </recommendedName>
</protein>
<evidence type="ECO:0008006" key="3">
    <source>
        <dbReference type="Google" id="ProtNLM"/>
    </source>
</evidence>
<dbReference type="RefSeq" id="WP_134812894.1">
    <property type="nucleotide sequence ID" value="NZ_LR828258.1"/>
</dbReference>
<name>A0A6V7FJ81_9XANT</name>
<evidence type="ECO:0000313" key="1">
    <source>
        <dbReference type="EMBL" id="CAD0363836.1"/>
    </source>
</evidence>
<proteinExistence type="predicted"/>
<dbReference type="AlphaFoldDB" id="A0A6V7FJ81"/>
<organism evidence="1 2">
    <name type="scientific">Xanthomonas hortorum pv. vitians</name>
    <dbReference type="NCBI Taxonomy" id="83224"/>
    <lineage>
        <taxon>Bacteria</taxon>
        <taxon>Pseudomonadati</taxon>
        <taxon>Pseudomonadota</taxon>
        <taxon>Gammaproteobacteria</taxon>
        <taxon>Lysobacterales</taxon>
        <taxon>Lysobacteraceae</taxon>
        <taxon>Xanthomonas</taxon>
    </lineage>
</organism>
<sequence length="98" mass="10932">MSRIEMAILLRLASSKERMIPSTIGYCLIGSGDIVPRREKPNALGAALMVVRPLHHLERMKMIDYWDREGEQRGYAITQTGRHALLSLEANPVGGTQS</sequence>
<evidence type="ECO:0000313" key="2">
    <source>
        <dbReference type="Proteomes" id="UP000515406"/>
    </source>
</evidence>
<keyword evidence="1" id="KW-0614">Plasmid</keyword>
<dbReference type="EMBL" id="LR828258">
    <property type="protein sequence ID" value="CAD0363836.1"/>
    <property type="molecule type" value="Genomic_DNA"/>
</dbReference>
<dbReference type="EMBL" id="LR828258">
    <property type="protein sequence ID" value="CAD0363834.1"/>
    <property type="molecule type" value="Genomic_DNA"/>
</dbReference>
<keyword evidence="2" id="KW-1185">Reference proteome</keyword>